<dbReference type="InterPro" id="IPR016187">
    <property type="entry name" value="CTDL_fold"/>
</dbReference>
<comment type="caution">
    <text evidence="4">The sequence shown here is derived from an EMBL/GenBank/DDBJ whole genome shotgun (WGS) entry which is preliminary data.</text>
</comment>
<dbReference type="SUPFAM" id="SSF56436">
    <property type="entry name" value="C-type lectin-like"/>
    <property type="match status" value="1"/>
</dbReference>
<dbReference type="PANTHER" id="PTHR46784">
    <property type="entry name" value="KILLER CELL LECTIN-LIKE RECEPTOR SUBFAMILY B MEMBER 1"/>
    <property type="match status" value="1"/>
</dbReference>
<dbReference type="Gene3D" id="3.10.100.10">
    <property type="entry name" value="Mannose-Binding Protein A, subunit A"/>
    <property type="match status" value="1"/>
</dbReference>
<keyword evidence="1" id="KW-0812">Transmembrane</keyword>
<dbReference type="GO" id="GO:0005886">
    <property type="term" value="C:plasma membrane"/>
    <property type="evidence" value="ECO:0007669"/>
    <property type="project" value="TreeGrafter"/>
</dbReference>
<evidence type="ECO:0000313" key="4">
    <source>
        <dbReference type="EMBL" id="KAG9332130.1"/>
    </source>
</evidence>
<sequence length="107" mass="12595">MERWTESRLDCLQRGADLVIIESKEEQEFIRNNTQGTTWRTWIGLRYSESKWLWVDGTAPMEQLQRPREKSWRGSCACFHGDASCTESCLFTKPWICETGALLPFRF</sequence>
<gene>
    <name evidence="4" type="ORF">JZ751_015814</name>
</gene>
<evidence type="ECO:0000259" key="3">
    <source>
        <dbReference type="PROSITE" id="PS50041"/>
    </source>
</evidence>
<dbReference type="SMART" id="SM00034">
    <property type="entry name" value="CLECT"/>
    <property type="match status" value="1"/>
</dbReference>
<dbReference type="EMBL" id="JAFBMS010000255">
    <property type="protein sequence ID" value="KAG9332130.1"/>
    <property type="molecule type" value="Genomic_DNA"/>
</dbReference>
<organism evidence="4 5">
    <name type="scientific">Albula glossodonta</name>
    <name type="common">roundjaw bonefish</name>
    <dbReference type="NCBI Taxonomy" id="121402"/>
    <lineage>
        <taxon>Eukaryota</taxon>
        <taxon>Metazoa</taxon>
        <taxon>Chordata</taxon>
        <taxon>Craniata</taxon>
        <taxon>Vertebrata</taxon>
        <taxon>Euteleostomi</taxon>
        <taxon>Actinopterygii</taxon>
        <taxon>Neopterygii</taxon>
        <taxon>Teleostei</taxon>
        <taxon>Albuliformes</taxon>
        <taxon>Albulidae</taxon>
        <taxon>Albula</taxon>
    </lineage>
</organism>
<keyword evidence="1" id="KW-1133">Transmembrane helix</keyword>
<reference evidence="4" key="1">
    <citation type="thesis" date="2021" institute="BYU ScholarsArchive" country="Provo, UT, USA">
        <title>Applications of and Algorithms for Genome Assembly and Genomic Analyses with an Emphasis on Marine Teleosts.</title>
        <authorList>
            <person name="Pickett B.D."/>
        </authorList>
    </citation>
    <scope>NUCLEOTIDE SEQUENCE</scope>
    <source>
        <strain evidence="4">HI-2016</strain>
    </source>
</reference>
<name>A0A8T2MY66_9TELE</name>
<keyword evidence="5" id="KW-1185">Reference proteome</keyword>
<dbReference type="PROSITE" id="PS50041">
    <property type="entry name" value="C_TYPE_LECTIN_2"/>
    <property type="match status" value="1"/>
</dbReference>
<dbReference type="OrthoDB" id="8950604at2759"/>
<evidence type="ECO:0000256" key="2">
    <source>
        <dbReference type="ARBA" id="ARBA00023157"/>
    </source>
</evidence>
<dbReference type="PANTHER" id="PTHR46784:SF1">
    <property type="entry name" value="KILLER CELL LECTIN-LIKE RECEPTOR SUBFAMILY B MEMBER 1"/>
    <property type="match status" value="1"/>
</dbReference>
<dbReference type="GO" id="GO:0009986">
    <property type="term" value="C:cell surface"/>
    <property type="evidence" value="ECO:0007669"/>
    <property type="project" value="TreeGrafter"/>
</dbReference>
<dbReference type="InterPro" id="IPR001304">
    <property type="entry name" value="C-type_lectin-like"/>
</dbReference>
<keyword evidence="2" id="KW-1015">Disulfide bond</keyword>
<feature type="domain" description="C-type lectin" evidence="3">
    <location>
        <begin position="1"/>
        <end position="98"/>
    </location>
</feature>
<dbReference type="Proteomes" id="UP000824540">
    <property type="component" value="Unassembled WGS sequence"/>
</dbReference>
<dbReference type="AlphaFoldDB" id="A0A8T2MY66"/>
<accession>A0A8T2MY66</accession>
<keyword evidence="1" id="KW-0472">Membrane</keyword>
<protein>
    <recommendedName>
        <fullName evidence="3">C-type lectin domain-containing protein</fullName>
    </recommendedName>
</protein>
<dbReference type="GO" id="GO:0042269">
    <property type="term" value="P:regulation of natural killer cell mediated cytotoxicity"/>
    <property type="evidence" value="ECO:0007669"/>
    <property type="project" value="TreeGrafter"/>
</dbReference>
<proteinExistence type="predicted"/>
<dbReference type="Pfam" id="PF00059">
    <property type="entry name" value="Lectin_C"/>
    <property type="match status" value="1"/>
</dbReference>
<dbReference type="InterPro" id="IPR051527">
    <property type="entry name" value="KLR_subfamily_B"/>
</dbReference>
<dbReference type="InterPro" id="IPR016186">
    <property type="entry name" value="C-type_lectin-like/link_sf"/>
</dbReference>
<evidence type="ECO:0000256" key="1">
    <source>
        <dbReference type="ARBA" id="ARBA00022989"/>
    </source>
</evidence>
<evidence type="ECO:0000313" key="5">
    <source>
        <dbReference type="Proteomes" id="UP000824540"/>
    </source>
</evidence>
<dbReference type="GO" id="GO:0038023">
    <property type="term" value="F:signaling receptor activity"/>
    <property type="evidence" value="ECO:0007669"/>
    <property type="project" value="TreeGrafter"/>
</dbReference>